<evidence type="ECO:0000313" key="3">
    <source>
        <dbReference type="EMBL" id="MCW6511001.1"/>
    </source>
</evidence>
<evidence type="ECO:0000259" key="2">
    <source>
        <dbReference type="SMART" id="SM00047"/>
    </source>
</evidence>
<dbReference type="Gene3D" id="4.10.80.30">
    <property type="entry name" value="DNA polymerase, domain 6"/>
    <property type="match status" value="1"/>
</dbReference>
<dbReference type="InterPro" id="IPR051056">
    <property type="entry name" value="Glycosyl_Hydrolase_73"/>
</dbReference>
<accession>A0AA41YYN1</accession>
<dbReference type="RefSeq" id="WP_282587380.1">
    <property type="nucleotide sequence ID" value="NZ_JAMOIM010000020.1"/>
</dbReference>
<organism evidence="3 4">
    <name type="scientific">Lichenifustis flavocetrariae</name>
    <dbReference type="NCBI Taxonomy" id="2949735"/>
    <lineage>
        <taxon>Bacteria</taxon>
        <taxon>Pseudomonadati</taxon>
        <taxon>Pseudomonadota</taxon>
        <taxon>Alphaproteobacteria</taxon>
        <taxon>Hyphomicrobiales</taxon>
        <taxon>Lichenihabitantaceae</taxon>
        <taxon>Lichenifustis</taxon>
    </lineage>
</organism>
<dbReference type="GO" id="GO:0004040">
    <property type="term" value="F:amidase activity"/>
    <property type="evidence" value="ECO:0007669"/>
    <property type="project" value="InterPro"/>
</dbReference>
<dbReference type="Pfam" id="PF01832">
    <property type="entry name" value="Glucosaminidase"/>
    <property type="match status" value="1"/>
</dbReference>
<dbReference type="Proteomes" id="UP001165667">
    <property type="component" value="Unassembled WGS sequence"/>
</dbReference>
<dbReference type="AlphaFoldDB" id="A0AA41YYN1"/>
<dbReference type="Gene3D" id="1.10.530.10">
    <property type="match status" value="1"/>
</dbReference>
<comment type="caution">
    <text evidence="3">The sequence shown here is derived from an EMBL/GenBank/DDBJ whole genome shotgun (WGS) entry which is preliminary data.</text>
</comment>
<proteinExistence type="predicted"/>
<keyword evidence="4" id="KW-1185">Reference proteome</keyword>
<dbReference type="SMART" id="SM00047">
    <property type="entry name" value="LYZ2"/>
    <property type="match status" value="1"/>
</dbReference>
<name>A0AA41YYN1_9HYPH</name>
<dbReference type="PANTHER" id="PTHR33308:SF9">
    <property type="entry name" value="PEPTIDOGLYCAN HYDROLASE FLGJ"/>
    <property type="match status" value="1"/>
</dbReference>
<dbReference type="EMBL" id="JAMOIM010000020">
    <property type="protein sequence ID" value="MCW6511001.1"/>
    <property type="molecule type" value="Genomic_DNA"/>
</dbReference>
<gene>
    <name evidence="3" type="ORF">M8523_23630</name>
</gene>
<dbReference type="InterPro" id="IPR002901">
    <property type="entry name" value="MGlyc_endo_b_GlcNAc-like_dom"/>
</dbReference>
<keyword evidence="1" id="KW-0378">Hydrolase</keyword>
<reference evidence="3" key="1">
    <citation type="submission" date="2022-05" db="EMBL/GenBank/DDBJ databases">
        <authorList>
            <person name="Pankratov T."/>
        </authorList>
    </citation>
    <scope>NUCLEOTIDE SEQUENCE</scope>
    <source>
        <strain evidence="3">BP6-180914</strain>
    </source>
</reference>
<feature type="domain" description="Mannosyl-glycoprotein endo-beta-N-acetylglucosamidase-like" evidence="2">
    <location>
        <begin position="2"/>
        <end position="147"/>
    </location>
</feature>
<sequence length="148" mass="16141">MTAGVFPPEIIAAAQASQKRWNIPASVSLAQWALESAWGRSMPSQSNNPFGIKARLGQPAVTAETCEVVSGRTLRLPQRFRQFPDLSSAFDEHGRLLATARVYGPARAVRHDGRAFARALQGRYATDPGYAVHLIALIDAHDLTRFDG</sequence>
<evidence type="ECO:0000256" key="1">
    <source>
        <dbReference type="ARBA" id="ARBA00022801"/>
    </source>
</evidence>
<dbReference type="PANTHER" id="PTHR33308">
    <property type="entry name" value="PEPTIDOGLYCAN HYDROLASE FLGJ"/>
    <property type="match status" value="1"/>
</dbReference>
<evidence type="ECO:0000313" key="4">
    <source>
        <dbReference type="Proteomes" id="UP001165667"/>
    </source>
</evidence>
<protein>
    <submittedName>
        <fullName evidence="3">Glucosaminidase domain-containing protein</fullName>
    </submittedName>
</protein>